<feature type="binding site" evidence="7">
    <location>
        <position position="318"/>
    </location>
    <ligand>
        <name>IMP</name>
        <dbReference type="ChEBI" id="CHEBI:58053"/>
        <note>ligand shared between dimeric partners</note>
    </ligand>
</feature>
<dbReference type="GO" id="GO:0046040">
    <property type="term" value="P:IMP metabolic process"/>
    <property type="evidence" value="ECO:0007669"/>
    <property type="project" value="TreeGrafter"/>
</dbReference>
<keyword evidence="2 7" id="KW-0479">Metal-binding</keyword>
<evidence type="ECO:0000313" key="9">
    <source>
        <dbReference type="Proteomes" id="UP000067626"/>
    </source>
</evidence>
<dbReference type="RefSeq" id="WP_050433525.1">
    <property type="nucleotide sequence ID" value="NZ_CP012159.1"/>
</dbReference>
<dbReference type="InterPro" id="IPR042111">
    <property type="entry name" value="Adenylosuccinate_synth_dom3"/>
</dbReference>
<feature type="binding site" evidence="7">
    <location>
        <position position="223"/>
    </location>
    <ligand>
        <name>Mg(2+)</name>
        <dbReference type="ChEBI" id="CHEBI:18420"/>
    </ligand>
</feature>
<dbReference type="AlphaFoldDB" id="A0A0K1ELU1"/>
<comment type="subcellular location">
    <subcellularLocation>
        <location evidence="7">Cytoplasm</location>
    </subcellularLocation>
</comment>
<dbReference type="SUPFAM" id="SSF52540">
    <property type="entry name" value="P-loop containing nucleoside triphosphate hydrolases"/>
    <property type="match status" value="2"/>
</dbReference>
<protein>
    <recommendedName>
        <fullName evidence="7">Adenylosuccinate synthetase</fullName>
        <shortName evidence="7">AMPSase</shortName>
        <shortName evidence="7">AdSS</shortName>
        <ecNumber evidence="7">6.3.4.4</ecNumber>
    </recommendedName>
    <alternativeName>
        <fullName evidence="7">IMP--aspartate ligase</fullName>
    </alternativeName>
</protein>
<comment type="catalytic activity">
    <reaction evidence="7">
        <text>IMP + L-aspartate + GTP = N(6)-(1,2-dicarboxyethyl)-AMP + GDP + phosphate + 2 H(+)</text>
        <dbReference type="Rhea" id="RHEA:15753"/>
        <dbReference type="ChEBI" id="CHEBI:15378"/>
        <dbReference type="ChEBI" id="CHEBI:29991"/>
        <dbReference type="ChEBI" id="CHEBI:37565"/>
        <dbReference type="ChEBI" id="CHEBI:43474"/>
        <dbReference type="ChEBI" id="CHEBI:57567"/>
        <dbReference type="ChEBI" id="CHEBI:58053"/>
        <dbReference type="ChEBI" id="CHEBI:58189"/>
        <dbReference type="EC" id="6.3.4.4"/>
    </reaction>
</comment>
<dbReference type="InterPro" id="IPR027417">
    <property type="entry name" value="P-loop_NTPase"/>
</dbReference>
<feature type="binding site" description="in other chain" evidence="7">
    <location>
        <position position="361"/>
    </location>
    <ligand>
        <name>IMP</name>
        <dbReference type="ChEBI" id="CHEBI:58053"/>
        <note>ligand shared between dimeric partners</note>
    </ligand>
</feature>
<feature type="binding site" evidence="7">
    <location>
        <position position="454"/>
    </location>
    <ligand>
        <name>GTP</name>
        <dbReference type="ChEBI" id="CHEBI:37565"/>
    </ligand>
</feature>
<reference evidence="8 9" key="1">
    <citation type="submission" date="2015-07" db="EMBL/GenBank/DDBJ databases">
        <title>Genome analysis of myxobacterium Chondromyces crocatus Cm c5 reveals a high potential for natural compound synthesis and the genetic basis for the loss of fruiting body formation.</title>
        <authorList>
            <person name="Zaburannyi N."/>
            <person name="Bunk B."/>
            <person name="Maier J."/>
            <person name="Overmann J."/>
            <person name="Mueller R."/>
        </authorList>
    </citation>
    <scope>NUCLEOTIDE SEQUENCE [LARGE SCALE GENOMIC DNA]</scope>
    <source>
        <strain evidence="8 9">Cm c5</strain>
    </source>
</reference>
<keyword evidence="5 7" id="KW-0460">Magnesium</keyword>
<dbReference type="GO" id="GO:0005525">
    <property type="term" value="F:GTP binding"/>
    <property type="evidence" value="ECO:0007669"/>
    <property type="project" value="UniProtKB-UniRule"/>
</dbReference>
<gene>
    <name evidence="7" type="primary">purA</name>
    <name evidence="8" type="ORF">CMC5_060070</name>
</gene>
<sequence>MAKRIIVLSGPVASGKTTLGDALIARYGFERLKTRDLIRSSSKTAEERAALQEAGEALDRETDGKWVAQELSRVLSGPSRDATVIVDAVRIEKQIEAIREIFGLHVIHVHVRAPGEVLANRYAQRRGRVAELASYDDVRANATERDVESLASIADVVIDTARCSEHDVVVRVASHLGLYGRGIERLVDVVVGGQFGSEGKGHIVSYLAPAYDLLVRVGGPNAGHTVYERPKPYTFHLLPSGTRHGSAQLLLGPGAVIHTETLRKEIEECQVMPGRLFIDPQAMVIDSHDSALEAQMLTGAIGSTGQGVGVATSRKVLRTAAAPAVQLARDVLALQPYLRSAREVLDDAFSEGRKILLEGTQGTGLSLHHGAYPYVTSRDTTVSGCLAEAGIAPSRVRKIIMACRAYPIRVQNPQGGSSGPLAGEIGWDEVARRSGLDAEELRSIEKTSTTRRDRRVGEFDWSLLRGAVSLNGPTDIALTFVDYIDRENKKARRFEQLTPETIRFVEEIERVASAPVSLITTRFDVRSIIDRRSW</sequence>
<evidence type="ECO:0000256" key="6">
    <source>
        <dbReference type="ARBA" id="ARBA00023134"/>
    </source>
</evidence>
<name>A0A0K1ELU1_CHOCO</name>
<evidence type="ECO:0000256" key="2">
    <source>
        <dbReference type="ARBA" id="ARBA00022723"/>
    </source>
</evidence>
<dbReference type="HAMAP" id="MF_00011">
    <property type="entry name" value="Adenylosucc_synth"/>
    <property type="match status" value="1"/>
</dbReference>
<dbReference type="GO" id="GO:0000287">
    <property type="term" value="F:magnesium ion binding"/>
    <property type="evidence" value="ECO:0007669"/>
    <property type="project" value="UniProtKB-UniRule"/>
</dbReference>
<comment type="caution">
    <text evidence="7">Lacks conserved residue(s) required for the propagation of feature annotation.</text>
</comment>
<evidence type="ECO:0000256" key="5">
    <source>
        <dbReference type="ARBA" id="ARBA00022842"/>
    </source>
</evidence>
<dbReference type="SMART" id="SM00788">
    <property type="entry name" value="Adenylsucc_synt"/>
    <property type="match status" value="1"/>
</dbReference>
<feature type="binding site" description="in other chain" evidence="7">
    <location>
        <position position="376"/>
    </location>
    <ligand>
        <name>IMP</name>
        <dbReference type="ChEBI" id="CHEBI:58053"/>
        <note>ligand shared between dimeric partners</note>
    </ligand>
</feature>
<feature type="binding site" description="in other chain" evidence="7">
    <location>
        <position position="304"/>
    </location>
    <ligand>
        <name>IMP</name>
        <dbReference type="ChEBI" id="CHEBI:58053"/>
        <note>ligand shared between dimeric partners</note>
    </ligand>
</feature>
<evidence type="ECO:0000313" key="8">
    <source>
        <dbReference type="EMBL" id="AKT41796.1"/>
    </source>
</evidence>
<organism evidence="8 9">
    <name type="scientific">Chondromyces crocatus</name>
    <dbReference type="NCBI Taxonomy" id="52"/>
    <lineage>
        <taxon>Bacteria</taxon>
        <taxon>Pseudomonadati</taxon>
        <taxon>Myxococcota</taxon>
        <taxon>Polyangia</taxon>
        <taxon>Polyangiales</taxon>
        <taxon>Polyangiaceae</taxon>
        <taxon>Chondromyces</taxon>
    </lineage>
</organism>
<dbReference type="PATRIC" id="fig|52.7.peg.6618"/>
<dbReference type="Pfam" id="PF13671">
    <property type="entry name" value="AAA_33"/>
    <property type="match status" value="1"/>
</dbReference>
<dbReference type="Gene3D" id="3.40.440.10">
    <property type="entry name" value="Adenylosuccinate Synthetase, subunit A, domain 1"/>
    <property type="match status" value="2"/>
</dbReference>
<keyword evidence="9" id="KW-1185">Reference proteome</keyword>
<proteinExistence type="inferred from homology"/>
<dbReference type="Gene3D" id="3.90.170.10">
    <property type="entry name" value="Adenylosuccinate Synthetase, subunit A, domain 3"/>
    <property type="match status" value="1"/>
</dbReference>
<keyword evidence="3 7" id="KW-0547">Nucleotide-binding</keyword>
<dbReference type="Gene3D" id="3.40.50.300">
    <property type="entry name" value="P-loop containing nucleotide triphosphate hydrolases"/>
    <property type="match status" value="1"/>
</dbReference>
<feature type="binding site" evidence="7">
    <location>
        <begin position="480"/>
        <end position="482"/>
    </location>
    <ligand>
        <name>GTP</name>
        <dbReference type="ChEBI" id="CHEBI:37565"/>
    </ligand>
</feature>
<accession>A0A0K1ELU1</accession>
<dbReference type="GO" id="GO:0044208">
    <property type="term" value="P:'de novo' AMP biosynthetic process"/>
    <property type="evidence" value="ECO:0007669"/>
    <property type="project" value="UniProtKB-UniRule"/>
</dbReference>
<dbReference type="PANTHER" id="PTHR11846:SF0">
    <property type="entry name" value="ADENYLOSUCCINATE SYNTHETASE"/>
    <property type="match status" value="1"/>
</dbReference>
<comment type="similarity">
    <text evidence="7">Belongs to the adenylosuccinate synthetase family.</text>
</comment>
<dbReference type="STRING" id="52.CMC5_060070"/>
<feature type="binding site" evidence="7">
    <location>
        <begin position="223"/>
        <end position="225"/>
    </location>
    <ligand>
        <name>GTP</name>
        <dbReference type="ChEBI" id="CHEBI:37565"/>
    </ligand>
</feature>
<feature type="binding site" description="in other chain" evidence="7">
    <location>
        <begin position="221"/>
        <end position="224"/>
    </location>
    <ligand>
        <name>IMP</name>
        <dbReference type="ChEBI" id="CHEBI:58053"/>
        <note>ligand shared between dimeric partners</note>
    </ligand>
</feature>
<dbReference type="Pfam" id="PF00709">
    <property type="entry name" value="Adenylsucc_synt"/>
    <property type="match status" value="2"/>
</dbReference>
<dbReference type="GO" id="GO:0004019">
    <property type="term" value="F:adenylosuccinate synthase activity"/>
    <property type="evidence" value="ECO:0007669"/>
    <property type="project" value="UniProtKB-UniRule"/>
</dbReference>
<feature type="active site" description="Proton donor" evidence="7">
    <location>
        <position position="224"/>
    </location>
</feature>
<comment type="function">
    <text evidence="7">Plays an important role in the de novo pathway of purine nucleotide biosynthesis. Catalyzes the first committed step in the biosynthesis of AMP from IMP.</text>
</comment>
<evidence type="ECO:0000256" key="7">
    <source>
        <dbReference type="HAMAP-Rule" id="MF_00011"/>
    </source>
</evidence>
<dbReference type="OrthoDB" id="5524039at2"/>
<comment type="pathway">
    <text evidence="7">Purine metabolism; AMP biosynthesis via de novo pathway; AMP from IMP: step 1/2.</text>
</comment>
<evidence type="ECO:0000256" key="1">
    <source>
        <dbReference type="ARBA" id="ARBA00022598"/>
    </source>
</evidence>
<keyword evidence="4 7" id="KW-0658">Purine biosynthesis</keyword>
<keyword evidence="1 7" id="KW-0436">Ligase</keyword>
<evidence type="ECO:0000256" key="3">
    <source>
        <dbReference type="ARBA" id="ARBA00022741"/>
    </source>
</evidence>
<comment type="cofactor">
    <cofactor evidence="7">
        <name>Mg(2+)</name>
        <dbReference type="ChEBI" id="CHEBI:18420"/>
    </cofactor>
    <text evidence="7">Binds 1 Mg(2+) ion per subunit.</text>
</comment>
<evidence type="ECO:0000256" key="4">
    <source>
        <dbReference type="ARBA" id="ARBA00022755"/>
    </source>
</evidence>
<dbReference type="EC" id="6.3.4.4" evidence="7"/>
<keyword evidence="7" id="KW-0963">Cytoplasm</keyword>
<dbReference type="EMBL" id="CP012159">
    <property type="protein sequence ID" value="AKT41796.1"/>
    <property type="molecule type" value="Genomic_DNA"/>
</dbReference>
<dbReference type="UniPathway" id="UPA00075">
    <property type="reaction ID" value="UER00335"/>
</dbReference>
<dbReference type="InterPro" id="IPR042109">
    <property type="entry name" value="Adenylosuccinate_synth_dom1"/>
</dbReference>
<dbReference type="Proteomes" id="UP000067626">
    <property type="component" value="Chromosome"/>
</dbReference>
<comment type="subunit">
    <text evidence="7">Homodimer.</text>
</comment>
<keyword evidence="6 7" id="KW-0342">GTP-binding</keyword>
<dbReference type="PANTHER" id="PTHR11846">
    <property type="entry name" value="ADENYLOSUCCINATE SYNTHETASE"/>
    <property type="match status" value="1"/>
</dbReference>
<dbReference type="KEGG" id="ccro:CMC5_060070"/>
<feature type="binding site" description="in other chain" evidence="7">
    <location>
        <position position="452"/>
    </location>
    <ligand>
        <name>IMP</name>
        <dbReference type="ChEBI" id="CHEBI:58053"/>
        <note>ligand shared between dimeric partners</note>
    </ligand>
</feature>
<dbReference type="InterPro" id="IPR001114">
    <property type="entry name" value="Adenylosuccinate_synthetase"/>
</dbReference>
<dbReference type="GO" id="GO:0005737">
    <property type="term" value="C:cytoplasm"/>
    <property type="evidence" value="ECO:0007669"/>
    <property type="project" value="UniProtKB-SubCell"/>
</dbReference>